<dbReference type="OrthoDB" id="206598at2759"/>
<dbReference type="PANTHER" id="PTHR13369:SF0">
    <property type="entry name" value="GLUTATHIONE S-TRANSFERASE C-TERMINAL DOMAIN-CONTAINING PROTEIN"/>
    <property type="match status" value="1"/>
</dbReference>
<dbReference type="RefSeq" id="XP_014260137.1">
    <property type="nucleotide sequence ID" value="XM_014404651.2"/>
</dbReference>
<keyword evidence="3" id="KW-1185">Reference proteome</keyword>
<dbReference type="GO" id="GO:0005737">
    <property type="term" value="C:cytoplasm"/>
    <property type="evidence" value="ECO:0007669"/>
    <property type="project" value="TreeGrafter"/>
</dbReference>
<dbReference type="EnsemblMetazoa" id="XM_014404651.2">
    <property type="protein sequence ID" value="XP_014260137.1"/>
    <property type="gene ID" value="LOC106672874"/>
</dbReference>
<sequence>MGKLFLEIYSIEEDVIEAPITTVICLTTINFLRTENIEINFVLKTNNDSGKLSFLLHNIVYKIIDKVPPPGSFCECPVFNYDDGISCVAGFCAILRQIVKCSDKSWSSLLGFRQACLDACAEVSVWTKFCEIDLISAAEHCLENPPEYQLPNDLARLESHLSLPVRVHNVKKFKNQEHKYVEGPIFLLTDLLVAVPIYVILEKLNCWDENILPLTIKWLHTVMEKHNFKKQLNLLIFERENRVKLWNIVKLANESLYKRDPARYKPRHKIFTQQVDIDKSMALISKINLFEYKEPLESNLSLGSDVPCPDVPLSRCERKMQQLLNLVKPTICVSKNGDVIVDFCSGSGHLGIMIAHFLPNSTIILLDNKENSLKRAKERINALKITNVYIIQANLDYYIGQFQTGVSLHACGVATDLVIQKCIQQRANFIICPCCYGGIKENHIVKYPLSKEYEYAGLDERGFIVLAHCADQAGCEQGEQGMKAVDTDRCFRACNKGYNVNLSKLIPVTCTTRNNLIIATIPNEICK</sequence>
<dbReference type="GeneID" id="106672874"/>
<proteinExistence type="predicted"/>
<evidence type="ECO:0000313" key="3">
    <source>
        <dbReference type="Proteomes" id="UP000494040"/>
    </source>
</evidence>
<dbReference type="Gene3D" id="3.40.50.150">
    <property type="entry name" value="Vaccinia Virus protein VP39"/>
    <property type="match status" value="1"/>
</dbReference>
<dbReference type="Proteomes" id="UP000494040">
    <property type="component" value="Unassembled WGS sequence"/>
</dbReference>
<accession>A0A8I6S6Z1</accession>
<dbReference type="SUPFAM" id="SSF53335">
    <property type="entry name" value="S-adenosyl-L-methionine-dependent methyltransferases"/>
    <property type="match status" value="1"/>
</dbReference>
<dbReference type="AlphaFoldDB" id="A0A8I6S6Z1"/>
<evidence type="ECO:0000259" key="1">
    <source>
        <dbReference type="Pfam" id="PF13679"/>
    </source>
</evidence>
<dbReference type="FunFam" id="3.40.50.150:FF:000725">
    <property type="entry name" value="Glutathione S-transferase, C-terminal domain-containing"/>
    <property type="match status" value="1"/>
</dbReference>
<evidence type="ECO:0000313" key="2">
    <source>
        <dbReference type="EnsemblMetazoa" id="XP_014260139.1"/>
    </source>
</evidence>
<dbReference type="InterPro" id="IPR029063">
    <property type="entry name" value="SAM-dependent_MTases_sf"/>
</dbReference>
<dbReference type="InterPro" id="IPR025714">
    <property type="entry name" value="Methyltranfer_dom"/>
</dbReference>
<reference evidence="2" key="1">
    <citation type="submission" date="2022-01" db="UniProtKB">
        <authorList>
            <consortium name="EnsemblMetazoa"/>
        </authorList>
    </citation>
    <scope>IDENTIFICATION</scope>
</reference>
<protein>
    <recommendedName>
        <fullName evidence="1">Methyltransferase domain-containing protein</fullName>
    </recommendedName>
</protein>
<dbReference type="Pfam" id="PF13679">
    <property type="entry name" value="Methyltransf_32"/>
    <property type="match status" value="1"/>
</dbReference>
<dbReference type="EnsemblMetazoa" id="XM_014404653.2">
    <property type="protein sequence ID" value="XP_014260139.1"/>
    <property type="gene ID" value="LOC106672874"/>
</dbReference>
<feature type="domain" description="Methyltransferase" evidence="1">
    <location>
        <begin position="320"/>
        <end position="441"/>
    </location>
</feature>
<organism evidence="2 3">
    <name type="scientific">Cimex lectularius</name>
    <name type="common">Bed bug</name>
    <name type="synonym">Acanthia lectularia</name>
    <dbReference type="NCBI Taxonomy" id="79782"/>
    <lineage>
        <taxon>Eukaryota</taxon>
        <taxon>Metazoa</taxon>
        <taxon>Ecdysozoa</taxon>
        <taxon>Arthropoda</taxon>
        <taxon>Hexapoda</taxon>
        <taxon>Insecta</taxon>
        <taxon>Pterygota</taxon>
        <taxon>Neoptera</taxon>
        <taxon>Paraneoptera</taxon>
        <taxon>Hemiptera</taxon>
        <taxon>Heteroptera</taxon>
        <taxon>Panheteroptera</taxon>
        <taxon>Cimicomorpha</taxon>
        <taxon>Cimicidae</taxon>
        <taxon>Cimex</taxon>
    </lineage>
</organism>
<name>A0A8I6S6Z1_CIMLE</name>
<dbReference type="OMA" id="QPRSEGH"/>
<dbReference type="RefSeq" id="XP_014260139.1">
    <property type="nucleotide sequence ID" value="XM_014404653.2"/>
</dbReference>
<dbReference type="PANTHER" id="PTHR13369">
    <property type="match status" value="1"/>
</dbReference>
<dbReference type="KEGG" id="clec:106672874"/>